<protein>
    <recommendedName>
        <fullName evidence="5">Secreted protein</fullName>
    </recommendedName>
</protein>
<proteinExistence type="predicted"/>
<evidence type="ECO:0000313" key="4">
    <source>
        <dbReference type="Proteomes" id="UP001456524"/>
    </source>
</evidence>
<organism evidence="3 4">
    <name type="scientific">Phyllosticta citrichinensis</name>
    <dbReference type="NCBI Taxonomy" id="1130410"/>
    <lineage>
        <taxon>Eukaryota</taxon>
        <taxon>Fungi</taxon>
        <taxon>Dikarya</taxon>
        <taxon>Ascomycota</taxon>
        <taxon>Pezizomycotina</taxon>
        <taxon>Dothideomycetes</taxon>
        <taxon>Dothideomycetes incertae sedis</taxon>
        <taxon>Botryosphaeriales</taxon>
        <taxon>Phyllostictaceae</taxon>
        <taxon>Phyllosticta</taxon>
    </lineage>
</organism>
<comment type="caution">
    <text evidence="3">The sequence shown here is derived from an EMBL/GenBank/DDBJ whole genome shotgun (WGS) entry which is preliminary data.</text>
</comment>
<reference evidence="3 4" key="1">
    <citation type="journal article" date="2022" name="G3 (Bethesda)">
        <title>Enemy or ally: a genomic approach to elucidate the lifestyle of Phyllosticta citrichinaensis.</title>
        <authorList>
            <person name="Buijs V.A."/>
            <person name="Groenewald J.Z."/>
            <person name="Haridas S."/>
            <person name="LaButti K.M."/>
            <person name="Lipzen A."/>
            <person name="Martin F.M."/>
            <person name="Barry K."/>
            <person name="Grigoriev I.V."/>
            <person name="Crous P.W."/>
            <person name="Seidl M.F."/>
        </authorList>
    </citation>
    <scope>NUCLEOTIDE SEQUENCE [LARGE SCALE GENOMIC DNA]</scope>
    <source>
        <strain evidence="3 4">CBS 129764</strain>
    </source>
</reference>
<dbReference type="Proteomes" id="UP001456524">
    <property type="component" value="Unassembled WGS sequence"/>
</dbReference>
<feature type="compositionally biased region" description="Basic and acidic residues" evidence="1">
    <location>
        <begin position="48"/>
        <end position="61"/>
    </location>
</feature>
<feature type="region of interest" description="Disordered" evidence="1">
    <location>
        <begin position="46"/>
        <end position="79"/>
    </location>
</feature>
<keyword evidence="2" id="KW-0732">Signal</keyword>
<evidence type="ECO:0000313" key="3">
    <source>
        <dbReference type="EMBL" id="KAK8176170.1"/>
    </source>
</evidence>
<gene>
    <name evidence="3" type="ORF">IWX90DRAFT_426246</name>
</gene>
<accession>A0ABR1Y4Q3</accession>
<name>A0ABR1Y4Q3_9PEZI</name>
<evidence type="ECO:0000256" key="2">
    <source>
        <dbReference type="SAM" id="SignalP"/>
    </source>
</evidence>
<evidence type="ECO:0008006" key="5">
    <source>
        <dbReference type="Google" id="ProtNLM"/>
    </source>
</evidence>
<dbReference type="EMBL" id="JBBWUH010000002">
    <property type="protein sequence ID" value="KAK8176170.1"/>
    <property type="molecule type" value="Genomic_DNA"/>
</dbReference>
<feature type="chain" id="PRO_5045712673" description="Secreted protein" evidence="2">
    <location>
        <begin position="22"/>
        <end position="124"/>
    </location>
</feature>
<sequence length="124" mass="13809">MDGRGWRYRLFLAMCVMTTAAGFERAWAGGRSVLRGSTRCYARAQQQHQKELDRRLGERARPGPGTTDALATRQQKQKPLKSFRFPRMAGTSPRRLDGQAGQPFLSVCSRIGQDMTAASCRGMA</sequence>
<evidence type="ECO:0000256" key="1">
    <source>
        <dbReference type="SAM" id="MobiDB-lite"/>
    </source>
</evidence>
<feature type="signal peptide" evidence="2">
    <location>
        <begin position="1"/>
        <end position="21"/>
    </location>
</feature>
<keyword evidence="4" id="KW-1185">Reference proteome</keyword>